<feature type="compositionally biased region" description="Basic and acidic residues" evidence="1">
    <location>
        <begin position="1"/>
        <end position="23"/>
    </location>
</feature>
<accession>A0ABQ9V0K1</accession>
<keyword evidence="3" id="KW-1185">Reference proteome</keyword>
<feature type="compositionally biased region" description="Basic and acidic residues" evidence="1">
    <location>
        <begin position="83"/>
        <end position="93"/>
    </location>
</feature>
<comment type="caution">
    <text evidence="2">The sequence shown here is derived from an EMBL/GenBank/DDBJ whole genome shotgun (WGS) entry which is preliminary data.</text>
</comment>
<reference evidence="2 3" key="1">
    <citation type="submission" date="2023-05" db="EMBL/GenBank/DDBJ databases">
        <title>B98-5 Cell Line De Novo Hybrid Assembly: An Optical Mapping Approach.</title>
        <authorList>
            <person name="Kananen K."/>
            <person name="Auerbach J.A."/>
            <person name="Kautto E."/>
            <person name="Blachly J.S."/>
        </authorList>
    </citation>
    <scope>NUCLEOTIDE SEQUENCE [LARGE SCALE GENOMIC DNA]</scope>
    <source>
        <strain evidence="2">B95-8</strain>
        <tissue evidence="2">Cell line</tissue>
    </source>
</reference>
<feature type="compositionally biased region" description="Low complexity" evidence="1">
    <location>
        <begin position="54"/>
        <end position="67"/>
    </location>
</feature>
<organism evidence="2 3">
    <name type="scientific">Saguinus oedipus</name>
    <name type="common">Cotton-top tamarin</name>
    <name type="synonym">Oedipomidas oedipus</name>
    <dbReference type="NCBI Taxonomy" id="9490"/>
    <lineage>
        <taxon>Eukaryota</taxon>
        <taxon>Metazoa</taxon>
        <taxon>Chordata</taxon>
        <taxon>Craniata</taxon>
        <taxon>Vertebrata</taxon>
        <taxon>Euteleostomi</taxon>
        <taxon>Mammalia</taxon>
        <taxon>Eutheria</taxon>
        <taxon>Euarchontoglires</taxon>
        <taxon>Primates</taxon>
        <taxon>Haplorrhini</taxon>
        <taxon>Platyrrhini</taxon>
        <taxon>Cebidae</taxon>
        <taxon>Callitrichinae</taxon>
        <taxon>Saguinus</taxon>
    </lineage>
</organism>
<protein>
    <submittedName>
        <fullName evidence="2">Uncharacterized protein</fullName>
    </submittedName>
</protein>
<evidence type="ECO:0000256" key="1">
    <source>
        <dbReference type="SAM" id="MobiDB-lite"/>
    </source>
</evidence>
<sequence length="101" mass="10574">MGRDPRDSSVLRFQIRTEAEKPKSGRLGPPAMRECGSFLPRTARPWPPARPSAREAASPSAPPAAASGLQLLPSGPAPVPAKPSEHAPSEHAPEGAPRLCP</sequence>
<feature type="region of interest" description="Disordered" evidence="1">
    <location>
        <begin position="1"/>
        <end position="101"/>
    </location>
</feature>
<evidence type="ECO:0000313" key="3">
    <source>
        <dbReference type="Proteomes" id="UP001266305"/>
    </source>
</evidence>
<evidence type="ECO:0000313" key="2">
    <source>
        <dbReference type="EMBL" id="KAK2102651.1"/>
    </source>
</evidence>
<name>A0ABQ9V0K1_SAGOE</name>
<dbReference type="EMBL" id="JASSZA010000009">
    <property type="protein sequence ID" value="KAK2102651.1"/>
    <property type="molecule type" value="Genomic_DNA"/>
</dbReference>
<gene>
    <name evidence="2" type="ORF">P7K49_020318</name>
</gene>
<proteinExistence type="predicted"/>
<dbReference type="Proteomes" id="UP001266305">
    <property type="component" value="Unassembled WGS sequence"/>
</dbReference>